<feature type="signal peptide" evidence="2">
    <location>
        <begin position="1"/>
        <end position="25"/>
    </location>
</feature>
<keyword evidence="2" id="KW-0732">Signal</keyword>
<organism evidence="4 5">
    <name type="scientific">Bacillus changyiensis</name>
    <dbReference type="NCBI Taxonomy" id="3004103"/>
    <lineage>
        <taxon>Bacteria</taxon>
        <taxon>Bacillati</taxon>
        <taxon>Bacillota</taxon>
        <taxon>Bacilli</taxon>
        <taxon>Bacillales</taxon>
        <taxon>Bacillaceae</taxon>
        <taxon>Bacillus</taxon>
    </lineage>
</organism>
<name>A0ABT4X1U3_9BACI</name>
<dbReference type="SUPFAM" id="SSF52833">
    <property type="entry name" value="Thioredoxin-like"/>
    <property type="match status" value="1"/>
</dbReference>
<dbReference type="InterPro" id="IPR017937">
    <property type="entry name" value="Thioredoxin_CS"/>
</dbReference>
<dbReference type="Proteomes" id="UP001211894">
    <property type="component" value="Unassembled WGS sequence"/>
</dbReference>
<dbReference type="InterPro" id="IPR000866">
    <property type="entry name" value="AhpC/TSA"/>
</dbReference>
<dbReference type="PROSITE" id="PS51352">
    <property type="entry name" value="THIOREDOXIN_2"/>
    <property type="match status" value="1"/>
</dbReference>
<dbReference type="Gene3D" id="3.40.30.10">
    <property type="entry name" value="Glutaredoxin"/>
    <property type="match status" value="1"/>
</dbReference>
<keyword evidence="5" id="KW-1185">Reference proteome</keyword>
<accession>A0ABT4X1U3</accession>
<dbReference type="PANTHER" id="PTHR42852:SF17">
    <property type="entry name" value="THIOREDOXIN-LIKE PROTEIN HI_1115"/>
    <property type="match status" value="1"/>
</dbReference>
<feature type="chain" id="PRO_5046822198" evidence="2">
    <location>
        <begin position="26"/>
        <end position="155"/>
    </location>
</feature>
<dbReference type="InterPro" id="IPR050553">
    <property type="entry name" value="Thioredoxin_ResA/DsbE_sf"/>
</dbReference>
<evidence type="ECO:0000313" key="5">
    <source>
        <dbReference type="Proteomes" id="UP001211894"/>
    </source>
</evidence>
<feature type="domain" description="Thioredoxin" evidence="3">
    <location>
        <begin position="14"/>
        <end position="155"/>
    </location>
</feature>
<dbReference type="CDD" id="cd02966">
    <property type="entry name" value="TlpA_like_family"/>
    <property type="match status" value="1"/>
</dbReference>
<dbReference type="Pfam" id="PF00578">
    <property type="entry name" value="AhpC-TSA"/>
    <property type="match status" value="1"/>
</dbReference>
<sequence length="155" mass="17899">MRKQGIVLCSLIFLLLVGFQPEASAMDMKTIEGQSIKVPAQGRKTIIHFWTSWCPPCREELPRFQSFYDQHQSDVQLITINLLNAEQNERAVKQFIKANQLSFPIVFDRTGEMMKKYKVITIPSTFFLNEKGKLEKSIVGPITVEQMKTWSEKKS</sequence>
<dbReference type="PROSITE" id="PS00194">
    <property type="entry name" value="THIOREDOXIN_1"/>
    <property type="match status" value="1"/>
</dbReference>
<comment type="caution">
    <text evidence="4">The sequence shown here is derived from an EMBL/GenBank/DDBJ whole genome shotgun (WGS) entry which is preliminary data.</text>
</comment>
<proteinExistence type="predicted"/>
<evidence type="ECO:0000259" key="3">
    <source>
        <dbReference type="PROSITE" id="PS51352"/>
    </source>
</evidence>
<evidence type="ECO:0000313" key="4">
    <source>
        <dbReference type="EMBL" id="MDA7026236.1"/>
    </source>
</evidence>
<gene>
    <name evidence="4" type="primary">stoA</name>
    <name evidence="4" type="ORF">PJ311_06360</name>
</gene>
<dbReference type="RefSeq" id="WP_271340070.1">
    <property type="nucleotide sequence ID" value="NZ_JAQKAB010000003.1"/>
</dbReference>
<evidence type="ECO:0000256" key="2">
    <source>
        <dbReference type="SAM" id="SignalP"/>
    </source>
</evidence>
<protein>
    <submittedName>
        <fullName evidence="4">Endospore biogenesis thiol-disulfide oxidoreductase StoA</fullName>
    </submittedName>
</protein>
<dbReference type="NCBIfam" id="NF041202">
    <property type="entry name" value="StoA_CxxC"/>
    <property type="match status" value="1"/>
</dbReference>
<dbReference type="PANTHER" id="PTHR42852">
    <property type="entry name" value="THIOL:DISULFIDE INTERCHANGE PROTEIN DSBE"/>
    <property type="match status" value="1"/>
</dbReference>
<reference evidence="4 5" key="1">
    <citation type="submission" date="2023-01" db="EMBL/GenBank/DDBJ databases">
        <title>Bacillus changyiensis sp. nov., isolated from a coastal deposit.</title>
        <authorList>
            <person name="Xiao G."/>
            <person name="Lai Q."/>
            <person name="Hu Z."/>
            <person name="Shao Z."/>
        </authorList>
    </citation>
    <scope>NUCLEOTIDE SEQUENCE [LARGE SCALE GENOMIC DNA]</scope>
    <source>
        <strain evidence="4 5">CLL-7-23</strain>
    </source>
</reference>
<dbReference type="InterPro" id="IPR036249">
    <property type="entry name" value="Thioredoxin-like_sf"/>
</dbReference>
<dbReference type="InterPro" id="IPR013766">
    <property type="entry name" value="Thioredoxin_domain"/>
</dbReference>
<evidence type="ECO:0000256" key="1">
    <source>
        <dbReference type="ARBA" id="ARBA00023157"/>
    </source>
</evidence>
<dbReference type="EMBL" id="JAQKAB010000003">
    <property type="protein sequence ID" value="MDA7026236.1"/>
    <property type="molecule type" value="Genomic_DNA"/>
</dbReference>
<keyword evidence="1" id="KW-1015">Disulfide bond</keyword>